<protein>
    <submittedName>
        <fullName evidence="3">Uncharacterized protein</fullName>
    </submittedName>
</protein>
<keyword evidence="2" id="KW-1185">Reference proteome</keyword>
<dbReference type="WBParaSite" id="maker-E.canG7_contigs_8253-snap-gene-0.20-mRNA-1">
    <property type="protein sequence ID" value="maker-E.canG7_contigs_8253-snap-gene-0.20-mRNA-1"/>
    <property type="gene ID" value="EcG7_02948"/>
</dbReference>
<proteinExistence type="predicted"/>
<feature type="chain" id="PRO_5037506845" evidence="1">
    <location>
        <begin position="22"/>
        <end position="348"/>
    </location>
</feature>
<dbReference type="Proteomes" id="UP000887562">
    <property type="component" value="Unplaced"/>
</dbReference>
<evidence type="ECO:0000313" key="3">
    <source>
        <dbReference type="WBParaSite" id="maker-E.canG7_contigs_8253-snap-gene-0.20-mRNA-1"/>
    </source>
</evidence>
<name>A0A915F0H0_9CEST</name>
<dbReference type="AlphaFoldDB" id="A0A915F0H0"/>
<accession>A0A915F0H0</accession>
<feature type="signal peptide" evidence="1">
    <location>
        <begin position="1"/>
        <end position="21"/>
    </location>
</feature>
<evidence type="ECO:0000313" key="2">
    <source>
        <dbReference type="Proteomes" id="UP000887562"/>
    </source>
</evidence>
<evidence type="ECO:0000256" key="1">
    <source>
        <dbReference type="SAM" id="SignalP"/>
    </source>
</evidence>
<reference evidence="3" key="1">
    <citation type="submission" date="2022-11" db="UniProtKB">
        <authorList>
            <consortium name="WormBaseParasite"/>
        </authorList>
    </citation>
    <scope>IDENTIFICATION</scope>
</reference>
<sequence length="348" mass="39830">MMATVYHLLFSLTLLHSFASAEEPLMLPNDGRVVYGKLGSKFSYRTILPGEYTRVDSGMHSIIVKGEDCSTPLFTCTLEKDMPYRSVAVLSGVMTYGLRRVTFLGNHSIPIVILFYADHYWPEIDDHTFQWQYSLPLVISAKDTDTVTFSVFILHFSAVSLPNFTLSYSASNDPVYKEKEYDYLKDYPHILELQRNVFFMHTIIRVTVEKKEEVDYYCIGYNGQYHTHAIVWGKHPPARKLQHLTSLTAKPDVISDILSLLPMEEVIGHFFGSATQISFLGSFVLMGRELLLGNCRPLHQHGVIRLNVRDLDALWSYLWGTHILPFKPKCKISNKSISPFENLISIYT</sequence>
<keyword evidence="1" id="KW-0732">Signal</keyword>
<organism evidence="2 3">
    <name type="scientific">Echinococcus canadensis</name>
    <dbReference type="NCBI Taxonomy" id="519352"/>
    <lineage>
        <taxon>Eukaryota</taxon>
        <taxon>Metazoa</taxon>
        <taxon>Spiralia</taxon>
        <taxon>Lophotrochozoa</taxon>
        <taxon>Platyhelminthes</taxon>
        <taxon>Cestoda</taxon>
        <taxon>Eucestoda</taxon>
        <taxon>Cyclophyllidea</taxon>
        <taxon>Taeniidae</taxon>
        <taxon>Echinococcus</taxon>
        <taxon>Echinococcus canadensis group</taxon>
    </lineage>
</organism>